<accession>A0AAW4W7A2</accession>
<evidence type="ECO:0000313" key="1">
    <source>
        <dbReference type="EMBL" id="MCC2226970.1"/>
    </source>
</evidence>
<dbReference type="EMBL" id="JAJEQQ010000004">
    <property type="protein sequence ID" value="MCC2226970.1"/>
    <property type="molecule type" value="Genomic_DNA"/>
</dbReference>
<dbReference type="InterPro" id="IPR029062">
    <property type="entry name" value="Class_I_gatase-like"/>
</dbReference>
<evidence type="ECO:0008006" key="3">
    <source>
        <dbReference type="Google" id="ProtNLM"/>
    </source>
</evidence>
<organism evidence="1 2">
    <name type="scientific">Blautia fusiformis</name>
    <dbReference type="NCBI Taxonomy" id="2881264"/>
    <lineage>
        <taxon>Bacteria</taxon>
        <taxon>Bacillati</taxon>
        <taxon>Bacillota</taxon>
        <taxon>Clostridia</taxon>
        <taxon>Lachnospirales</taxon>
        <taxon>Lachnospiraceae</taxon>
        <taxon>Blautia</taxon>
    </lineage>
</organism>
<comment type="caution">
    <text evidence="1">The sequence shown here is derived from an EMBL/GenBank/DDBJ whole genome shotgun (WGS) entry which is preliminary data.</text>
</comment>
<keyword evidence="2" id="KW-1185">Reference proteome</keyword>
<dbReference type="SUPFAM" id="SSF52317">
    <property type="entry name" value="Class I glutamine amidotransferase-like"/>
    <property type="match status" value="1"/>
</dbReference>
<sequence length="68" mass="7727">MHSRCIGNDGKPVFASIMCRGRQKLYSEINDHPFAVAVQWHPEMMYDSSEQLKLLRAFVEAAGKETEA</sequence>
<proteinExistence type="predicted"/>
<dbReference type="RefSeq" id="WP_015526429.1">
    <property type="nucleotide sequence ID" value="NZ_JAJEQQ010000004.1"/>
</dbReference>
<name>A0AAW4W7A2_9FIRM</name>
<reference evidence="1 2" key="1">
    <citation type="submission" date="2021-10" db="EMBL/GenBank/DDBJ databases">
        <title>Anaerobic single-cell dispensing facilitates the cultivation of human gut bacteria.</title>
        <authorList>
            <person name="Afrizal A."/>
        </authorList>
    </citation>
    <scope>NUCLEOTIDE SEQUENCE [LARGE SCALE GENOMIC DNA]</scope>
    <source>
        <strain evidence="1 2">CLA-AA-H217</strain>
    </source>
</reference>
<dbReference type="Gene3D" id="3.40.50.880">
    <property type="match status" value="1"/>
</dbReference>
<dbReference type="AlphaFoldDB" id="A0AAW4W7A2"/>
<dbReference type="PROSITE" id="PS51273">
    <property type="entry name" value="GATASE_TYPE_1"/>
    <property type="match status" value="1"/>
</dbReference>
<dbReference type="Proteomes" id="UP001198612">
    <property type="component" value="Unassembled WGS sequence"/>
</dbReference>
<evidence type="ECO:0000313" key="2">
    <source>
        <dbReference type="Proteomes" id="UP001198612"/>
    </source>
</evidence>
<protein>
    <recommendedName>
        <fullName evidence="3">Glutamine amidotransferase</fullName>
    </recommendedName>
</protein>
<gene>
    <name evidence="1" type="ORF">LKD40_03975</name>
</gene>